<dbReference type="AlphaFoldDB" id="A0A3M7QYZ7"/>
<proteinExistence type="predicted"/>
<dbReference type="GO" id="GO:0003676">
    <property type="term" value="F:nucleic acid binding"/>
    <property type="evidence" value="ECO:0007669"/>
    <property type="project" value="InterPro"/>
</dbReference>
<feature type="compositionally biased region" description="Low complexity" evidence="1">
    <location>
        <begin position="1"/>
        <end position="19"/>
    </location>
</feature>
<evidence type="ECO:0000256" key="1">
    <source>
        <dbReference type="SAM" id="MobiDB-lite"/>
    </source>
</evidence>
<dbReference type="InterPro" id="IPR012677">
    <property type="entry name" value="Nucleotide-bd_a/b_plait_sf"/>
</dbReference>
<evidence type="ECO:0008006" key="4">
    <source>
        <dbReference type="Google" id="ProtNLM"/>
    </source>
</evidence>
<organism evidence="2 3">
    <name type="scientific">Brachionus plicatilis</name>
    <name type="common">Marine rotifer</name>
    <name type="synonym">Brachionus muelleri</name>
    <dbReference type="NCBI Taxonomy" id="10195"/>
    <lineage>
        <taxon>Eukaryota</taxon>
        <taxon>Metazoa</taxon>
        <taxon>Spiralia</taxon>
        <taxon>Gnathifera</taxon>
        <taxon>Rotifera</taxon>
        <taxon>Eurotatoria</taxon>
        <taxon>Monogononta</taxon>
        <taxon>Pseudotrocha</taxon>
        <taxon>Ploima</taxon>
        <taxon>Brachionidae</taxon>
        <taxon>Brachionus</taxon>
    </lineage>
</organism>
<evidence type="ECO:0000313" key="3">
    <source>
        <dbReference type="Proteomes" id="UP000276133"/>
    </source>
</evidence>
<reference evidence="2 3" key="1">
    <citation type="journal article" date="2018" name="Sci. Rep.">
        <title>Genomic signatures of local adaptation to the degree of environmental predictability in rotifers.</title>
        <authorList>
            <person name="Franch-Gras L."/>
            <person name="Hahn C."/>
            <person name="Garcia-Roger E.M."/>
            <person name="Carmona M.J."/>
            <person name="Serra M."/>
            <person name="Gomez A."/>
        </authorList>
    </citation>
    <scope>NUCLEOTIDE SEQUENCE [LARGE SCALE GENOMIC DNA]</scope>
    <source>
        <strain evidence="2">HYR1</strain>
    </source>
</reference>
<dbReference type="SUPFAM" id="SSF54928">
    <property type="entry name" value="RNA-binding domain, RBD"/>
    <property type="match status" value="1"/>
</dbReference>
<evidence type="ECO:0000313" key="2">
    <source>
        <dbReference type="EMBL" id="RNA16577.1"/>
    </source>
</evidence>
<comment type="caution">
    <text evidence="2">The sequence shown here is derived from an EMBL/GenBank/DDBJ whole genome shotgun (WGS) entry which is preliminary data.</text>
</comment>
<gene>
    <name evidence="2" type="ORF">BpHYR1_048753</name>
</gene>
<dbReference type="Proteomes" id="UP000276133">
    <property type="component" value="Unassembled WGS sequence"/>
</dbReference>
<protein>
    <recommendedName>
        <fullName evidence="4">RRM domain-containing protein</fullName>
    </recommendedName>
</protein>
<feature type="region of interest" description="Disordered" evidence="1">
    <location>
        <begin position="1"/>
        <end position="27"/>
    </location>
</feature>
<accession>A0A3M7QYZ7</accession>
<dbReference type="CDD" id="cd00590">
    <property type="entry name" value="RRM_SF"/>
    <property type="match status" value="1"/>
</dbReference>
<sequence length="71" mass="8058">MVMLRSLPQSSSSASSNSSTRRRLGNETITDQIESIKLVLDKKHKKYQCFINLYSPDDAQLMVEHLNGSKM</sequence>
<dbReference type="EMBL" id="REGN01004673">
    <property type="protein sequence ID" value="RNA16577.1"/>
    <property type="molecule type" value="Genomic_DNA"/>
</dbReference>
<dbReference type="InterPro" id="IPR035979">
    <property type="entry name" value="RBD_domain_sf"/>
</dbReference>
<dbReference type="Gene3D" id="3.30.70.330">
    <property type="match status" value="1"/>
</dbReference>
<name>A0A3M7QYZ7_BRAPC</name>
<keyword evidence="3" id="KW-1185">Reference proteome</keyword>